<keyword evidence="2" id="KW-1185">Reference proteome</keyword>
<gene>
    <name evidence="1" type="ORF">CCACVL1_25838</name>
</gene>
<accession>A0A1R3GGX2</accession>
<reference evidence="1 2" key="1">
    <citation type="submission" date="2013-09" db="EMBL/GenBank/DDBJ databases">
        <title>Corchorus capsularis genome sequencing.</title>
        <authorList>
            <person name="Alam M."/>
            <person name="Haque M.S."/>
            <person name="Islam M.S."/>
            <person name="Emdad E.M."/>
            <person name="Islam M.M."/>
            <person name="Ahmed B."/>
            <person name="Halim A."/>
            <person name="Hossen Q.M.M."/>
            <person name="Hossain M.Z."/>
            <person name="Ahmed R."/>
            <person name="Khan M.M."/>
            <person name="Islam R."/>
            <person name="Rashid M.M."/>
            <person name="Khan S.A."/>
            <person name="Rahman M.S."/>
            <person name="Alam M."/>
        </authorList>
    </citation>
    <scope>NUCLEOTIDE SEQUENCE [LARGE SCALE GENOMIC DNA]</scope>
    <source>
        <strain evidence="2">cv. CVL-1</strain>
        <tissue evidence="1">Whole seedling</tissue>
    </source>
</reference>
<dbReference type="Proteomes" id="UP000188268">
    <property type="component" value="Unassembled WGS sequence"/>
</dbReference>
<dbReference type="AlphaFoldDB" id="A0A1R3GGX2"/>
<evidence type="ECO:0000313" key="1">
    <source>
        <dbReference type="EMBL" id="OMO57322.1"/>
    </source>
</evidence>
<evidence type="ECO:0000313" key="2">
    <source>
        <dbReference type="Proteomes" id="UP000188268"/>
    </source>
</evidence>
<sequence length="70" mass="7925">MAAYCSKKPLNLHKTAKIVETLIVQDYQGHKFIATSSASTLFVNPSIKEVEEIKTRSYSFVVKLSDYRVT</sequence>
<organism evidence="1 2">
    <name type="scientific">Corchorus capsularis</name>
    <name type="common">Jute</name>
    <dbReference type="NCBI Taxonomy" id="210143"/>
    <lineage>
        <taxon>Eukaryota</taxon>
        <taxon>Viridiplantae</taxon>
        <taxon>Streptophyta</taxon>
        <taxon>Embryophyta</taxon>
        <taxon>Tracheophyta</taxon>
        <taxon>Spermatophyta</taxon>
        <taxon>Magnoliopsida</taxon>
        <taxon>eudicotyledons</taxon>
        <taxon>Gunneridae</taxon>
        <taxon>Pentapetalae</taxon>
        <taxon>rosids</taxon>
        <taxon>malvids</taxon>
        <taxon>Malvales</taxon>
        <taxon>Malvaceae</taxon>
        <taxon>Grewioideae</taxon>
        <taxon>Apeibeae</taxon>
        <taxon>Corchorus</taxon>
    </lineage>
</organism>
<dbReference type="Gramene" id="OMO57322">
    <property type="protein sequence ID" value="OMO57322"/>
    <property type="gene ID" value="CCACVL1_25838"/>
</dbReference>
<name>A0A1R3GGX2_COCAP</name>
<comment type="caution">
    <text evidence="1">The sequence shown here is derived from an EMBL/GenBank/DDBJ whole genome shotgun (WGS) entry which is preliminary data.</text>
</comment>
<dbReference type="EMBL" id="AWWV01014384">
    <property type="protein sequence ID" value="OMO57322.1"/>
    <property type="molecule type" value="Genomic_DNA"/>
</dbReference>
<proteinExistence type="predicted"/>
<protein>
    <submittedName>
        <fullName evidence="1">Nucleic acid-binding protein</fullName>
    </submittedName>
</protein>